<proteinExistence type="predicted"/>
<accession>A0A4R8M5S7</accession>
<protein>
    <recommendedName>
        <fullName evidence="3">Rhs family protein</fullName>
    </recommendedName>
</protein>
<dbReference type="Gene3D" id="3.90.930.1">
    <property type="match status" value="1"/>
</dbReference>
<evidence type="ECO:0000313" key="1">
    <source>
        <dbReference type="EMBL" id="TDY60660.1"/>
    </source>
</evidence>
<dbReference type="RefSeq" id="WP_133968714.1">
    <property type="nucleotide sequence ID" value="NZ_SORL01000011.1"/>
</dbReference>
<gene>
    <name evidence="1" type="ORF">DFQ06_3243</name>
</gene>
<reference evidence="1 2" key="1">
    <citation type="submission" date="2019-03" db="EMBL/GenBank/DDBJ databases">
        <title>Genomic Encyclopedia of Type Strains, Phase III (KMG-III): the genomes of soil and plant-associated and newly described type strains.</title>
        <authorList>
            <person name="Whitman W."/>
        </authorList>
    </citation>
    <scope>NUCLEOTIDE SEQUENCE [LARGE SCALE GENOMIC DNA]</scope>
    <source>
        <strain evidence="1 2">CECT 8301</strain>
    </source>
</reference>
<dbReference type="Proteomes" id="UP000294824">
    <property type="component" value="Unassembled WGS sequence"/>
</dbReference>
<dbReference type="AlphaFoldDB" id="A0A4R8M5S7"/>
<keyword evidence="2" id="KW-1185">Reference proteome</keyword>
<name>A0A4R8M5S7_9FLAO</name>
<comment type="caution">
    <text evidence="1">The sequence shown here is derived from an EMBL/GenBank/DDBJ whole genome shotgun (WGS) entry which is preliminary data.</text>
</comment>
<dbReference type="EMBL" id="SORL01000011">
    <property type="protein sequence ID" value="TDY60660.1"/>
    <property type="molecule type" value="Genomic_DNA"/>
</dbReference>
<evidence type="ECO:0000313" key="2">
    <source>
        <dbReference type="Proteomes" id="UP000294824"/>
    </source>
</evidence>
<organism evidence="1 2">
    <name type="scientific">Algibacter lectus</name>
    <dbReference type="NCBI Taxonomy" id="221126"/>
    <lineage>
        <taxon>Bacteria</taxon>
        <taxon>Pseudomonadati</taxon>
        <taxon>Bacteroidota</taxon>
        <taxon>Flavobacteriia</taxon>
        <taxon>Flavobacteriales</taxon>
        <taxon>Flavobacteriaceae</taxon>
        <taxon>Algibacter</taxon>
    </lineage>
</organism>
<evidence type="ECO:0008006" key="3">
    <source>
        <dbReference type="Google" id="ProtNLM"/>
    </source>
</evidence>
<sequence>MNITSRKIIGENGKMREHIINEFNSDGLKEKTDFFEENGDLRYSVRFEYDSNGNCISEHQFDSENNFVGSIEWKFDDKNREIEQIEKSDDGEIWEWYEKQFPEENIIVYLSKNKDGIIEHKTISNKFSGIEERFDSNGDLYAKVVTKFDEDNRILNRKTIDLKGKVTQEDVYDYIGKTEKWTLFVDGKFTKTEERTKDDNGNDILYIRKDDSGQSTEYVKWTYDNFGNAIKVENGIELNKPTNISEVKIEYLKGKNVC</sequence>